<organism evidence="9 10">
    <name type="scientific">Cutaneotrichosporon cavernicola</name>
    <dbReference type="NCBI Taxonomy" id="279322"/>
    <lineage>
        <taxon>Eukaryota</taxon>
        <taxon>Fungi</taxon>
        <taxon>Dikarya</taxon>
        <taxon>Basidiomycota</taxon>
        <taxon>Agaricomycotina</taxon>
        <taxon>Tremellomycetes</taxon>
        <taxon>Trichosporonales</taxon>
        <taxon>Trichosporonaceae</taxon>
        <taxon>Cutaneotrichosporon</taxon>
    </lineage>
</organism>
<dbReference type="GO" id="GO:0004709">
    <property type="term" value="F:MAP kinase kinase kinase activity"/>
    <property type="evidence" value="ECO:0007669"/>
    <property type="project" value="UniProtKB-ARBA"/>
</dbReference>
<feature type="region of interest" description="Disordered" evidence="7">
    <location>
        <begin position="1301"/>
        <end position="1324"/>
    </location>
</feature>
<feature type="region of interest" description="Disordered" evidence="7">
    <location>
        <begin position="20"/>
        <end position="314"/>
    </location>
</feature>
<feature type="region of interest" description="Disordered" evidence="7">
    <location>
        <begin position="432"/>
        <end position="555"/>
    </location>
</feature>
<feature type="compositionally biased region" description="Polar residues" evidence="7">
    <location>
        <begin position="105"/>
        <end position="126"/>
    </location>
</feature>
<dbReference type="EMBL" id="AP028213">
    <property type="protein sequence ID" value="BEI89689.1"/>
    <property type="molecule type" value="Genomic_DNA"/>
</dbReference>
<feature type="region of interest" description="Disordered" evidence="7">
    <location>
        <begin position="880"/>
        <end position="935"/>
    </location>
</feature>
<evidence type="ECO:0000256" key="3">
    <source>
        <dbReference type="ARBA" id="ARBA00022741"/>
    </source>
</evidence>
<dbReference type="SMART" id="SM00220">
    <property type="entry name" value="S_TKc"/>
    <property type="match status" value="1"/>
</dbReference>
<feature type="compositionally biased region" description="Polar residues" evidence="7">
    <location>
        <begin position="20"/>
        <end position="30"/>
    </location>
</feature>
<dbReference type="PANTHER" id="PTHR48016">
    <property type="entry name" value="MAP KINASE KINASE KINASE SSK2-RELATED-RELATED"/>
    <property type="match status" value="1"/>
</dbReference>
<evidence type="ECO:0000256" key="7">
    <source>
        <dbReference type="SAM" id="MobiDB-lite"/>
    </source>
</evidence>
<keyword evidence="3 6" id="KW-0547">Nucleotide-binding</keyword>
<feature type="compositionally biased region" description="Low complexity" evidence="7">
    <location>
        <begin position="437"/>
        <end position="446"/>
    </location>
</feature>
<feature type="compositionally biased region" description="Polar residues" evidence="7">
    <location>
        <begin position="133"/>
        <end position="143"/>
    </location>
</feature>
<evidence type="ECO:0000313" key="10">
    <source>
        <dbReference type="Proteomes" id="UP001233271"/>
    </source>
</evidence>
<feature type="compositionally biased region" description="Polar residues" evidence="7">
    <location>
        <begin position="968"/>
        <end position="983"/>
    </location>
</feature>
<dbReference type="Gene3D" id="3.30.200.20">
    <property type="entry name" value="Phosphorylase Kinase, domain 1"/>
    <property type="match status" value="1"/>
</dbReference>
<accession>A0AA48KYR8</accession>
<evidence type="ECO:0000256" key="1">
    <source>
        <dbReference type="ARBA" id="ARBA00006529"/>
    </source>
</evidence>
<feature type="compositionally biased region" description="Polar residues" evidence="7">
    <location>
        <begin position="900"/>
        <end position="923"/>
    </location>
</feature>
<reference evidence="9" key="1">
    <citation type="journal article" date="2023" name="BMC Genomics">
        <title>Chromosome-level genome assemblies of Cutaneotrichosporon spp. (Trichosporonales, Basidiomycota) reveal imbalanced evolution between nucleotide sequences and chromosome synteny.</title>
        <authorList>
            <person name="Kobayashi Y."/>
            <person name="Kayamori A."/>
            <person name="Aoki K."/>
            <person name="Shiwa Y."/>
            <person name="Matsutani M."/>
            <person name="Fujita N."/>
            <person name="Sugita T."/>
            <person name="Iwasaki W."/>
            <person name="Tanaka N."/>
            <person name="Takashima M."/>
        </authorList>
    </citation>
    <scope>NUCLEOTIDE SEQUENCE</scope>
    <source>
        <strain evidence="9">HIS019</strain>
    </source>
</reference>
<dbReference type="InterPro" id="IPR050538">
    <property type="entry name" value="MAP_kinase_kinase_kinase"/>
</dbReference>
<protein>
    <recommendedName>
        <fullName evidence="8">Protein kinase domain-containing protein</fullName>
    </recommendedName>
</protein>
<feature type="region of interest" description="Disordered" evidence="7">
    <location>
        <begin position="959"/>
        <end position="1006"/>
    </location>
</feature>
<dbReference type="Pfam" id="PF00069">
    <property type="entry name" value="Pkinase"/>
    <property type="match status" value="1"/>
</dbReference>
<dbReference type="PROSITE" id="PS50011">
    <property type="entry name" value="PROTEIN_KINASE_DOM"/>
    <property type="match status" value="1"/>
</dbReference>
<sequence length="1450" mass="156748">MATRHAPTLAVSQSVALVTPVSASTMTSGRSRPVGARQRQGPLVIANPDDSDNEDEPSPTHVSPLRVSPVRPSAAGGASKSSDSSNLDRNCTPVTEPVPIVVPNAASTSSGSLPSPGNAYPTTTLIPNGHSPAPSSGSPNATRQIALPQPPYSSPPLLSGGGEPHRGIPPPPPPQPERHRMMVGRRAQSSPTDQTSTLSVYMDPRRPSGFEGPTPTSPGRALPTIPTYPIRSQTVPSPTYTSANADHPPPYDPSPPVSTPSIVSPPVTRSTASNSSSSLHSMDGNRVGSPDDSRLGSTGGNRQRSGSVQRARLQATTNNEQFVVVDITGIHTSEGIRERLFSKLHFREEDYQLLSIFQTDIGEQPNRNALTNQDLLQLCQQHGNANGTLKFLVVPDNIPSTRTMVGALPDHNTRHPVLYPIVTDITVPPYSVAGHRSNSSSMSGPSEPMDRGTGSRTSITSVDDANMVRTRGTLGSSSSHSPPMTDPVSTSAAHHPLIVPPLHHGSRSLSSPNVHTIDPLADDDEGTYRPVPAATPAARSSRAGPSSSYSAGPSDADTQAIATLAGITDDMDAATKATVLMLYLQDQEAEQQARAQRLAREEADERLAMQEQESEPPSYHRRQSELTRPTQAPHATPIRTNTAPSPMLGNDLSSNKYPRPLRRHMGPVIRRGSRPQPPYISTKQGPASMPAGTGSGHSGMPLTPITAEPSAYHGGRFSDPDAAYRGILSFPSPQPNTAWSVPAPTVSPSRDPPHLTQFGGRSTAQFQHFENYRGRTGSDSRIDNRHVRDNMYPNPRNDRTLPLRPRHGTIDSPSDVVSGNGTNTSESTIIAPSQGDSTYMAVNHDLRQFHDIIDGQGAIADPQGLLPSSTQVGSNEATLFFTPPAKPTDLAGMNRRTSGDRQLTITNADASSDSESDTGSIQRVQGARAPENDWHVRPEPESLYEHLQEFFPQIDIDAPFVDPAGLSMPSTPSSDSPRNTSETQRPPPPQHPARQLTASTTQNAKVDEVHRNPVRGAVHAGFQAVTNAAAAAFNKSEHRRSIRNVADLRRRSMQKHKVDACPVDQGNQVVAEGAVGVRRSSSMWGHRVVEVTQSQIPPSIPESPCSDGRPVTLNWVRGRMIGKGSYGRVYLALNATTGDMMAVKQVEQASPDDGTVDSRQKTVIAALQKEITLLKDLYHTNIVTYLGFETSLEYVSIFLEYVPGGTIASIYRTPNQGRFEEQLVQFFTSQILQGLAYLHNRGIWHRDLKGDNILVDANGVCKISDFGISRQTANVYDSYDNGTMMKGSIFWMAPEVLHSQGERTGSRKDPEGERTGSRKVPEGERTYSGKVDIWSLGCVVLEMFTGARPWSEVQEQMQVILKLFHQCRPSIPSDVRFSAQALKFLFECCLVIDPNARPTAVELLEHEFVTDLDPTWTFHESRIGKAVARRLDKARAETSMNNTSGNSGMG</sequence>
<name>A0AA48KYR8_9TREE</name>
<dbReference type="InterPro" id="IPR011009">
    <property type="entry name" value="Kinase-like_dom_sf"/>
</dbReference>
<evidence type="ECO:0000256" key="5">
    <source>
        <dbReference type="ARBA" id="ARBA00022840"/>
    </source>
</evidence>
<dbReference type="PROSITE" id="PS00107">
    <property type="entry name" value="PROTEIN_KINASE_ATP"/>
    <property type="match status" value="1"/>
</dbReference>
<dbReference type="PROSITE" id="PS00108">
    <property type="entry name" value="PROTEIN_KINASE_ST"/>
    <property type="match status" value="1"/>
</dbReference>
<feature type="compositionally biased region" description="Basic and acidic residues" evidence="7">
    <location>
        <begin position="598"/>
        <end position="608"/>
    </location>
</feature>
<feature type="compositionally biased region" description="Polar residues" evidence="7">
    <location>
        <begin position="187"/>
        <end position="199"/>
    </location>
</feature>
<feature type="compositionally biased region" description="Low complexity" evidence="7">
    <location>
        <begin position="92"/>
        <end position="103"/>
    </location>
</feature>
<feature type="compositionally biased region" description="Low complexity" evidence="7">
    <location>
        <begin position="73"/>
        <end position="85"/>
    </location>
</feature>
<comment type="similarity">
    <text evidence="1">Belongs to the protein kinase superfamily. STE Ser/Thr protein kinase family. MAP kinase kinase kinase subfamily.</text>
</comment>
<keyword evidence="5 6" id="KW-0067">ATP-binding</keyword>
<dbReference type="PANTHER" id="PTHR48016:SF48">
    <property type="entry name" value="SERINE_THREONINE-PROTEIN KINASE BCK1_SLK1_SSP31"/>
    <property type="match status" value="1"/>
</dbReference>
<evidence type="ECO:0000259" key="8">
    <source>
        <dbReference type="PROSITE" id="PS50011"/>
    </source>
</evidence>
<dbReference type="FunFam" id="3.30.200.20:FF:000387">
    <property type="entry name" value="Serine/threonine-protein kinase STE11"/>
    <property type="match status" value="1"/>
</dbReference>
<proteinExistence type="inferred from homology"/>
<gene>
    <name evidence="9" type="primary">BCK1</name>
    <name evidence="9" type="ORF">CcaverHIS019_0210510</name>
</gene>
<dbReference type="GeneID" id="85493560"/>
<dbReference type="InterPro" id="IPR008271">
    <property type="entry name" value="Ser/Thr_kinase_AS"/>
</dbReference>
<evidence type="ECO:0000256" key="2">
    <source>
        <dbReference type="ARBA" id="ARBA00022679"/>
    </source>
</evidence>
<dbReference type="RefSeq" id="XP_060454955.1">
    <property type="nucleotide sequence ID" value="XM_060598131.1"/>
</dbReference>
<evidence type="ECO:0000256" key="6">
    <source>
        <dbReference type="PROSITE-ProRule" id="PRU10141"/>
    </source>
</evidence>
<feature type="compositionally biased region" description="Low complexity" evidence="7">
    <location>
        <begin position="259"/>
        <end position="281"/>
    </location>
</feature>
<feature type="compositionally biased region" description="Low complexity" evidence="7">
    <location>
        <begin position="528"/>
        <end position="555"/>
    </location>
</feature>
<dbReference type="SUPFAM" id="SSF56112">
    <property type="entry name" value="Protein kinase-like (PK-like)"/>
    <property type="match status" value="1"/>
</dbReference>
<dbReference type="InterPro" id="IPR017441">
    <property type="entry name" value="Protein_kinase_ATP_BS"/>
</dbReference>
<dbReference type="InterPro" id="IPR000719">
    <property type="entry name" value="Prot_kinase_dom"/>
</dbReference>
<dbReference type="Proteomes" id="UP001233271">
    <property type="component" value="Chromosome 2"/>
</dbReference>
<evidence type="ECO:0000256" key="4">
    <source>
        <dbReference type="ARBA" id="ARBA00022777"/>
    </source>
</evidence>
<keyword evidence="4" id="KW-0418">Kinase</keyword>
<feature type="region of interest" description="Disordered" evidence="7">
    <location>
        <begin position="594"/>
        <end position="699"/>
    </location>
</feature>
<dbReference type="GO" id="GO:0005524">
    <property type="term" value="F:ATP binding"/>
    <property type="evidence" value="ECO:0007669"/>
    <property type="project" value="UniProtKB-UniRule"/>
</dbReference>
<feature type="domain" description="Protein kinase" evidence="8">
    <location>
        <begin position="1115"/>
        <end position="1409"/>
    </location>
</feature>
<feature type="region of interest" description="Disordered" evidence="7">
    <location>
        <begin position="774"/>
        <end position="831"/>
    </location>
</feature>
<dbReference type="KEGG" id="ccac:CcaHIS019_0210510"/>
<feature type="compositionally biased region" description="Polar residues" evidence="7">
    <location>
        <begin position="230"/>
        <end position="244"/>
    </location>
</feature>
<evidence type="ECO:0000313" key="9">
    <source>
        <dbReference type="EMBL" id="BEI89689.1"/>
    </source>
</evidence>
<feature type="compositionally biased region" description="Polar residues" evidence="7">
    <location>
        <begin position="473"/>
        <end position="492"/>
    </location>
</feature>
<feature type="compositionally biased region" description="Polar residues" evidence="7">
    <location>
        <begin position="811"/>
        <end position="831"/>
    </location>
</feature>
<feature type="compositionally biased region" description="Polar residues" evidence="7">
    <location>
        <begin position="454"/>
        <end position="463"/>
    </location>
</feature>
<keyword evidence="10" id="KW-1185">Reference proteome</keyword>
<keyword evidence="2" id="KW-0808">Transferase</keyword>
<feature type="binding site" evidence="6">
    <location>
        <position position="1144"/>
    </location>
    <ligand>
        <name>ATP</name>
        <dbReference type="ChEBI" id="CHEBI:30616"/>
    </ligand>
</feature>
<feature type="compositionally biased region" description="Polar residues" evidence="7">
    <location>
        <begin position="300"/>
        <end position="314"/>
    </location>
</feature>
<feature type="compositionally biased region" description="Basic and acidic residues" evidence="7">
    <location>
        <begin position="774"/>
        <end position="789"/>
    </location>
</feature>
<dbReference type="Gene3D" id="1.10.510.10">
    <property type="entry name" value="Transferase(Phosphotransferase) domain 1"/>
    <property type="match status" value="1"/>
</dbReference>
<feature type="compositionally biased region" description="Pro residues" evidence="7">
    <location>
        <begin position="247"/>
        <end position="258"/>
    </location>
</feature>